<evidence type="ECO:0000313" key="1">
    <source>
        <dbReference type="EMBL" id="NER15121.1"/>
    </source>
</evidence>
<dbReference type="RefSeq" id="WP_163608419.1">
    <property type="nucleotide sequence ID" value="NZ_JAABOO010000004.1"/>
</dbReference>
<dbReference type="AlphaFoldDB" id="A0A6P0UP25"/>
<accession>A0A6P0UP25</accession>
<dbReference type="Proteomes" id="UP000468581">
    <property type="component" value="Unassembled WGS sequence"/>
</dbReference>
<keyword evidence="2" id="KW-1185">Reference proteome</keyword>
<sequence length="124" mass="14296">MSITKHKIFKLKLNDDAKFTITKTVEKAINEFLLDSNIVYVNHSITILTEDIEEYDNLKTICRFLLISIVYKDLNSSSLNVRSTSKKVKNVVHKQIELGVEITEPQIETEIDKEIQQLTKAKKS</sequence>
<proteinExistence type="predicted"/>
<organism evidence="1 2">
    <name type="scientific">Leptobacterium flavescens</name>
    <dbReference type="NCBI Taxonomy" id="472055"/>
    <lineage>
        <taxon>Bacteria</taxon>
        <taxon>Pseudomonadati</taxon>
        <taxon>Bacteroidota</taxon>
        <taxon>Flavobacteriia</taxon>
        <taxon>Flavobacteriales</taxon>
        <taxon>Flavobacteriaceae</taxon>
        <taxon>Leptobacterium</taxon>
    </lineage>
</organism>
<reference evidence="1 2" key="1">
    <citation type="submission" date="2020-01" db="EMBL/GenBank/DDBJ databases">
        <title>Leptobacterium flavescens.</title>
        <authorList>
            <person name="Wang G."/>
        </authorList>
    </citation>
    <scope>NUCLEOTIDE SEQUENCE [LARGE SCALE GENOMIC DNA]</scope>
    <source>
        <strain evidence="1 2">KCTC 22160</strain>
    </source>
</reference>
<protein>
    <submittedName>
        <fullName evidence="1">Uncharacterized protein</fullName>
    </submittedName>
</protein>
<evidence type="ECO:0000313" key="2">
    <source>
        <dbReference type="Proteomes" id="UP000468581"/>
    </source>
</evidence>
<comment type="caution">
    <text evidence="1">The sequence shown here is derived from an EMBL/GenBank/DDBJ whole genome shotgun (WGS) entry which is preliminary data.</text>
</comment>
<gene>
    <name evidence="1" type="ORF">GWK08_16825</name>
</gene>
<dbReference type="EMBL" id="JAABOO010000004">
    <property type="protein sequence ID" value="NER15121.1"/>
    <property type="molecule type" value="Genomic_DNA"/>
</dbReference>
<name>A0A6P0UP25_9FLAO</name>